<proteinExistence type="predicted"/>
<feature type="transmembrane region" description="Helical" evidence="1">
    <location>
        <begin position="80"/>
        <end position="103"/>
    </location>
</feature>
<dbReference type="Proteomes" id="UP000825701">
    <property type="component" value="Chromosome"/>
</dbReference>
<keyword evidence="1" id="KW-0472">Membrane</keyword>
<dbReference type="RefSeq" id="WP_261402818.1">
    <property type="nucleotide sequence ID" value="NZ_CP081869.1"/>
</dbReference>
<feature type="transmembrane region" description="Helical" evidence="1">
    <location>
        <begin position="357"/>
        <end position="383"/>
    </location>
</feature>
<gene>
    <name evidence="2" type="ORF">K6K41_24080</name>
</gene>
<feature type="transmembrane region" description="Helical" evidence="1">
    <location>
        <begin position="148"/>
        <end position="170"/>
    </location>
</feature>
<name>A0A9E6UPG4_9HYPH</name>
<feature type="transmembrane region" description="Helical" evidence="1">
    <location>
        <begin position="230"/>
        <end position="249"/>
    </location>
</feature>
<feature type="transmembrane region" description="Helical" evidence="1">
    <location>
        <begin position="330"/>
        <end position="351"/>
    </location>
</feature>
<dbReference type="EMBL" id="CP081869">
    <property type="protein sequence ID" value="QZN99719.1"/>
    <property type="molecule type" value="Genomic_DNA"/>
</dbReference>
<dbReference type="KEGG" id="cmet:K6K41_24080"/>
<sequence length="392" mass="40135">MTTRPLFWKRLSEPRPGLGLLVFAFSLSVAGLFAILDGGFGDRSWALVAGVAFGVALQRGELSLVRAWRDLLQLKDAGQLLGFLAALAMAATLTLGTLGALGLEAPEHARIGPVHWLLPVAGFLFGVASVIARGGVMVHMRRLAEGSLIALPAMLATFAGFTAGVALWPWTWDLAVSGAPGFWLPEVTGYFGALAFQIAAIVLMAAALWRFRPKGETAGSFRDRLLVSPWPAWAAGALLGALVAVSYAAGEPLGLIAECATLARVLATAIGLAPAELPGLSEGVGGIAVPLEAFGLNQHVVILAGFIAGAFAAALSSGRFAIAGFTLREGAAMLVGGFLLGLSAMTALGAITGEAIAGVAIGAASGWIFLATASLGIVVGLTFEPRIEMTAP</sequence>
<evidence type="ECO:0000313" key="3">
    <source>
        <dbReference type="Proteomes" id="UP000825701"/>
    </source>
</evidence>
<keyword evidence="3" id="KW-1185">Reference proteome</keyword>
<accession>A0A9E6UPG4</accession>
<protein>
    <submittedName>
        <fullName evidence="2">YeeE/YedE family protein</fullName>
    </submittedName>
</protein>
<dbReference type="InterPro" id="IPR007272">
    <property type="entry name" value="Sulf_transp_TsuA/YedE"/>
</dbReference>
<feature type="transmembrane region" description="Helical" evidence="1">
    <location>
        <begin position="190"/>
        <end position="209"/>
    </location>
</feature>
<keyword evidence="1" id="KW-1133">Transmembrane helix</keyword>
<organism evidence="2 3">
    <name type="scientific">Chenggangzhangella methanolivorans</name>
    <dbReference type="NCBI Taxonomy" id="1437009"/>
    <lineage>
        <taxon>Bacteria</taxon>
        <taxon>Pseudomonadati</taxon>
        <taxon>Pseudomonadota</taxon>
        <taxon>Alphaproteobacteria</taxon>
        <taxon>Hyphomicrobiales</taxon>
        <taxon>Methylopilaceae</taxon>
        <taxon>Chenggangzhangella</taxon>
    </lineage>
</organism>
<feature type="transmembrane region" description="Helical" evidence="1">
    <location>
        <begin position="44"/>
        <end position="68"/>
    </location>
</feature>
<keyword evidence="1" id="KW-0812">Transmembrane</keyword>
<evidence type="ECO:0000256" key="1">
    <source>
        <dbReference type="SAM" id="Phobius"/>
    </source>
</evidence>
<feature type="transmembrane region" description="Helical" evidence="1">
    <location>
        <begin position="300"/>
        <end position="318"/>
    </location>
</feature>
<reference evidence="2" key="1">
    <citation type="submission" date="2021-08" db="EMBL/GenBank/DDBJ databases">
        <authorList>
            <person name="Zhang H."/>
            <person name="Xu M."/>
            <person name="Yu Z."/>
            <person name="Yang L."/>
            <person name="Cai Y."/>
        </authorList>
    </citation>
    <scope>NUCLEOTIDE SEQUENCE</scope>
    <source>
        <strain evidence="2">CHL1</strain>
    </source>
</reference>
<evidence type="ECO:0000313" key="2">
    <source>
        <dbReference type="EMBL" id="QZN99719.1"/>
    </source>
</evidence>
<dbReference type="Pfam" id="PF04143">
    <property type="entry name" value="Sulf_transp"/>
    <property type="match status" value="1"/>
</dbReference>
<feature type="transmembrane region" description="Helical" evidence="1">
    <location>
        <begin position="115"/>
        <end position="136"/>
    </location>
</feature>
<dbReference type="AlphaFoldDB" id="A0A9E6UPG4"/>